<dbReference type="GO" id="GO:0050660">
    <property type="term" value="F:flavin adenine dinucleotide binding"/>
    <property type="evidence" value="ECO:0007669"/>
    <property type="project" value="TreeGrafter"/>
</dbReference>
<dbReference type="PANTHER" id="PTHR43539:SF78">
    <property type="entry name" value="FLAVIN-CONTAINING MONOOXYGENASE"/>
    <property type="match status" value="1"/>
</dbReference>
<name>B9L295_THERP</name>
<dbReference type="SUPFAM" id="SSF51905">
    <property type="entry name" value="FAD/NAD(P)-binding domain"/>
    <property type="match status" value="1"/>
</dbReference>
<dbReference type="PRINTS" id="PR00411">
    <property type="entry name" value="PNDRDTASEI"/>
</dbReference>
<dbReference type="PANTHER" id="PTHR43539">
    <property type="entry name" value="FLAVIN-BINDING MONOOXYGENASE-LIKE PROTEIN (AFU_ORTHOLOGUE AFUA_4G09220)"/>
    <property type="match status" value="1"/>
</dbReference>
<organism evidence="2 3">
    <name type="scientific">Thermomicrobium roseum (strain ATCC 27502 / DSM 5159 / P-2)</name>
    <dbReference type="NCBI Taxonomy" id="309801"/>
    <lineage>
        <taxon>Bacteria</taxon>
        <taxon>Pseudomonadati</taxon>
        <taxon>Thermomicrobiota</taxon>
        <taxon>Thermomicrobia</taxon>
        <taxon>Thermomicrobiales</taxon>
        <taxon>Thermomicrobiaceae</taxon>
        <taxon>Thermomicrobium</taxon>
    </lineage>
</organism>
<dbReference type="Gene3D" id="3.50.50.60">
    <property type="entry name" value="FAD/NAD(P)-binding domain"/>
    <property type="match status" value="1"/>
</dbReference>
<dbReference type="InterPro" id="IPR036188">
    <property type="entry name" value="FAD/NAD-bd_sf"/>
</dbReference>
<dbReference type="HOGENOM" id="CLU_039832_0_0_0"/>
<dbReference type="GO" id="GO:0004497">
    <property type="term" value="F:monooxygenase activity"/>
    <property type="evidence" value="ECO:0007669"/>
    <property type="project" value="TreeGrafter"/>
</dbReference>
<dbReference type="AlphaFoldDB" id="B9L295"/>
<dbReference type="OrthoDB" id="9773233at2"/>
<sequence>MVVRETLPVVVVGAGPIGLVAAAHLAQRGLPFLVLEAGPDIATSVRRWSHVRMFSPWHFDLDPVAVSLLTSEGWSSPDPESYPTGGEFIARFLEPLARHPLIRPALRFSHRVTAIGRLGRDKLSGHDRAGRPFAVRVMTPTGEQELLARAVLDASGAIPNPLGGSGWPAIGERACTDSIDYGMPDVLGRDRARYAGARTLVVGAGHSAFGTLLDLVSLAEQEPGTVVHWAIRRRSLAGRLGSPQDELPERGRLGQRLAAALEADRIVLHRGILVDRLERTSQGIVVFAGERALPPVDRIVCATGYRPDLGLLRELRLALDTVVEAPVALAPAIDPALHSCGTVPPHGVEELTHPQEPDFFVVGLKSYGRAPTFLLRTGYEQVRSIVAALAGDWEAARRVELRLPATGVCGGEKGEACCSEPGVTEKETDQPTAVAKRPLLLVGGPERARLRPALEISGPACPWPRPSKAEQGVCCADRADEPVCTCESESAGQTCGG</sequence>
<dbReference type="KEGG" id="tro:trd_0077"/>
<evidence type="ECO:0000313" key="3">
    <source>
        <dbReference type="Proteomes" id="UP000000447"/>
    </source>
</evidence>
<dbReference type="eggNOG" id="COG2072">
    <property type="taxonomic scope" value="Bacteria"/>
</dbReference>
<proteinExistence type="predicted"/>
<evidence type="ECO:0000313" key="2">
    <source>
        <dbReference type="EMBL" id="ACM04591.1"/>
    </source>
</evidence>
<keyword evidence="1" id="KW-0560">Oxidoreductase</keyword>
<keyword evidence="3" id="KW-1185">Reference proteome</keyword>
<reference evidence="2 3" key="1">
    <citation type="journal article" date="2009" name="PLoS ONE">
        <title>Complete genome sequence of the aerobic CO-oxidizing thermophile Thermomicrobium roseum.</title>
        <authorList>
            <person name="Wu D."/>
            <person name="Raymond J."/>
            <person name="Wu M."/>
            <person name="Chatterji S."/>
            <person name="Ren Q."/>
            <person name="Graham J.E."/>
            <person name="Bryant D.A."/>
            <person name="Robb F."/>
            <person name="Colman A."/>
            <person name="Tallon L.J."/>
            <person name="Badger J.H."/>
            <person name="Madupu R."/>
            <person name="Ward N.L."/>
            <person name="Eisen J.A."/>
        </authorList>
    </citation>
    <scope>NUCLEOTIDE SEQUENCE [LARGE SCALE GENOMIC DNA]</scope>
    <source>
        <strain evidence="3">ATCC 27502 / DSM 5159 / P-2</strain>
    </source>
</reference>
<dbReference type="InterPro" id="IPR050982">
    <property type="entry name" value="Auxin_biosynth/cation_transpt"/>
</dbReference>
<dbReference type="EMBL" id="CP001275">
    <property type="protein sequence ID" value="ACM04591.1"/>
    <property type="molecule type" value="Genomic_DNA"/>
</dbReference>
<evidence type="ECO:0000256" key="1">
    <source>
        <dbReference type="ARBA" id="ARBA00023002"/>
    </source>
</evidence>
<protein>
    <submittedName>
        <fullName evidence="2">Putative FAD dependent oxidoreductase</fullName>
    </submittedName>
</protein>
<dbReference type="Proteomes" id="UP000000447">
    <property type="component" value="Chromosome"/>
</dbReference>
<dbReference type="RefSeq" id="WP_012641491.1">
    <property type="nucleotide sequence ID" value="NC_011959.1"/>
</dbReference>
<dbReference type="Pfam" id="PF13738">
    <property type="entry name" value="Pyr_redox_3"/>
    <property type="match status" value="1"/>
</dbReference>
<accession>B9L295</accession>
<dbReference type="PRINTS" id="PR00368">
    <property type="entry name" value="FADPNR"/>
</dbReference>
<dbReference type="STRING" id="309801.trd_0077"/>
<gene>
    <name evidence="2" type="ordered locus">trd_0077</name>
</gene>